<dbReference type="AlphaFoldDB" id="A0A4W3K292"/>
<protein>
    <submittedName>
        <fullName evidence="11">Nuclear receptor subfamily 0, group B, member 2b</fullName>
    </submittedName>
</protein>
<evidence type="ECO:0000256" key="2">
    <source>
        <dbReference type="ARBA" id="ARBA00004496"/>
    </source>
</evidence>
<dbReference type="RefSeq" id="XP_042194606.1">
    <property type="nucleotide sequence ID" value="XM_042338672.1"/>
</dbReference>
<dbReference type="CTD" id="403010"/>
<dbReference type="InterPro" id="IPR035500">
    <property type="entry name" value="NHR-like_dom_sf"/>
</dbReference>
<dbReference type="STRING" id="7868.ENSCMIP00000045556"/>
<dbReference type="GO" id="GO:0003714">
    <property type="term" value="F:transcription corepressor activity"/>
    <property type="evidence" value="ECO:0007669"/>
    <property type="project" value="TreeGrafter"/>
</dbReference>
<dbReference type="PANTHER" id="PTHR24081:SF0">
    <property type="entry name" value="NUCLEAR RECEPTOR SUBFAMILY 0 GROUP B MEMBER 2"/>
    <property type="match status" value="1"/>
</dbReference>
<name>A0A4W3K292_CALMI</name>
<evidence type="ECO:0000256" key="6">
    <source>
        <dbReference type="ARBA" id="ARBA00023015"/>
    </source>
</evidence>
<dbReference type="KEGG" id="cmk:103179573"/>
<dbReference type="Proteomes" id="UP000314986">
    <property type="component" value="Unassembled WGS sequence"/>
</dbReference>
<dbReference type="Gene3D" id="1.10.565.10">
    <property type="entry name" value="Retinoid X Receptor"/>
    <property type="match status" value="1"/>
</dbReference>
<dbReference type="InParanoid" id="A0A4W3K292"/>
<reference evidence="12" key="1">
    <citation type="journal article" date="2006" name="Science">
        <title>Ancient noncoding elements conserved in the human genome.</title>
        <authorList>
            <person name="Venkatesh B."/>
            <person name="Kirkness E.F."/>
            <person name="Loh Y.H."/>
            <person name="Halpern A.L."/>
            <person name="Lee A.P."/>
            <person name="Johnson J."/>
            <person name="Dandona N."/>
            <person name="Viswanathan L.D."/>
            <person name="Tay A."/>
            <person name="Venter J.C."/>
            <person name="Strausberg R.L."/>
            <person name="Brenner S."/>
        </authorList>
    </citation>
    <scope>NUCLEOTIDE SEQUENCE [LARGE SCALE GENOMIC DNA]</scope>
</reference>
<comment type="subcellular location">
    <subcellularLocation>
        <location evidence="2">Cytoplasm</location>
    </subcellularLocation>
    <subcellularLocation>
        <location evidence="1">Nucleus</location>
    </subcellularLocation>
</comment>
<dbReference type="GO" id="GO:0000122">
    <property type="term" value="P:negative regulation of transcription by RNA polymerase II"/>
    <property type="evidence" value="ECO:0007669"/>
    <property type="project" value="TreeGrafter"/>
</dbReference>
<feature type="domain" description="NR LBD" evidence="10">
    <location>
        <begin position="24"/>
        <end position="260"/>
    </location>
</feature>
<dbReference type="SMART" id="SM00430">
    <property type="entry name" value="HOLI"/>
    <property type="match status" value="1"/>
</dbReference>
<dbReference type="PROSITE" id="PS51843">
    <property type="entry name" value="NR_LBD"/>
    <property type="match status" value="1"/>
</dbReference>
<dbReference type="OrthoDB" id="9926883at2759"/>
<dbReference type="InterPro" id="IPR001723">
    <property type="entry name" value="Nuclear_hrmn_rcpt"/>
</dbReference>
<keyword evidence="9" id="KW-0539">Nucleus</keyword>
<reference evidence="12" key="3">
    <citation type="journal article" date="2014" name="Nature">
        <title>Elephant shark genome provides unique insights into gnathostome evolution.</title>
        <authorList>
            <consortium name="International Elephant Shark Genome Sequencing Consortium"/>
            <person name="Venkatesh B."/>
            <person name="Lee A.P."/>
            <person name="Ravi V."/>
            <person name="Maurya A.K."/>
            <person name="Lian M.M."/>
            <person name="Swann J.B."/>
            <person name="Ohta Y."/>
            <person name="Flajnik M.F."/>
            <person name="Sutoh Y."/>
            <person name="Kasahara M."/>
            <person name="Hoon S."/>
            <person name="Gangu V."/>
            <person name="Roy S.W."/>
            <person name="Irimia M."/>
            <person name="Korzh V."/>
            <person name="Kondrychyn I."/>
            <person name="Lim Z.W."/>
            <person name="Tay B.H."/>
            <person name="Tohari S."/>
            <person name="Kong K.W."/>
            <person name="Ho S."/>
            <person name="Lorente-Galdos B."/>
            <person name="Quilez J."/>
            <person name="Marques-Bonet T."/>
            <person name="Raney B.J."/>
            <person name="Ingham P.W."/>
            <person name="Tay A."/>
            <person name="Hillier L.W."/>
            <person name="Minx P."/>
            <person name="Boehm T."/>
            <person name="Wilson R.K."/>
            <person name="Brenner S."/>
            <person name="Warren W.C."/>
        </authorList>
    </citation>
    <scope>NUCLEOTIDE SEQUENCE [LARGE SCALE GENOMIC DNA]</scope>
</reference>
<proteinExistence type="inferred from homology"/>
<evidence type="ECO:0000256" key="8">
    <source>
        <dbReference type="ARBA" id="ARBA00023170"/>
    </source>
</evidence>
<dbReference type="InterPro" id="IPR000536">
    <property type="entry name" value="Nucl_hrmn_rcpt_lig-bd"/>
</dbReference>
<dbReference type="OMA" id="FFRPIVG"/>
<dbReference type="Pfam" id="PF00104">
    <property type="entry name" value="Hormone_recep"/>
    <property type="match status" value="1"/>
</dbReference>
<reference evidence="12" key="2">
    <citation type="journal article" date="2007" name="PLoS Biol.">
        <title>Survey sequencing and comparative analysis of the elephant shark (Callorhinchus milii) genome.</title>
        <authorList>
            <person name="Venkatesh B."/>
            <person name="Kirkness E.F."/>
            <person name="Loh Y.H."/>
            <person name="Halpern A.L."/>
            <person name="Lee A.P."/>
            <person name="Johnson J."/>
            <person name="Dandona N."/>
            <person name="Viswanathan L.D."/>
            <person name="Tay A."/>
            <person name="Venter J.C."/>
            <person name="Strausberg R.L."/>
            <person name="Brenner S."/>
        </authorList>
    </citation>
    <scope>NUCLEOTIDE SEQUENCE [LARGE SCALE GENOMIC DNA]</scope>
</reference>
<dbReference type="InterPro" id="IPR033544">
    <property type="entry name" value="NR0B1/2"/>
</dbReference>
<keyword evidence="4" id="KW-0963">Cytoplasm</keyword>
<keyword evidence="6" id="KW-0805">Transcription regulation</keyword>
<dbReference type="Ensembl" id="ENSCMIT00000046209.1">
    <property type="protein sequence ID" value="ENSCMIP00000045556.1"/>
    <property type="gene ID" value="ENSCMIG00000018792.1"/>
</dbReference>
<comment type="similarity">
    <text evidence="3">Belongs to the nuclear hormone receptor family. NR0 subfamily.</text>
</comment>
<evidence type="ECO:0000256" key="7">
    <source>
        <dbReference type="ARBA" id="ARBA00023163"/>
    </source>
</evidence>
<dbReference type="PANTHER" id="PTHR24081">
    <property type="entry name" value="NUCLEAR RECEPTOR SUBFAMILY 0 GROUP B"/>
    <property type="match status" value="1"/>
</dbReference>
<keyword evidence="12" id="KW-1185">Reference proteome</keyword>
<reference evidence="11" key="4">
    <citation type="submission" date="2025-08" db="UniProtKB">
        <authorList>
            <consortium name="Ensembl"/>
        </authorList>
    </citation>
    <scope>IDENTIFICATION</scope>
</reference>
<evidence type="ECO:0000256" key="9">
    <source>
        <dbReference type="ARBA" id="ARBA00023242"/>
    </source>
</evidence>
<evidence type="ECO:0000256" key="1">
    <source>
        <dbReference type="ARBA" id="ARBA00004123"/>
    </source>
</evidence>
<dbReference type="GO" id="GO:0005737">
    <property type="term" value="C:cytoplasm"/>
    <property type="evidence" value="ECO:0007669"/>
    <property type="project" value="UniProtKB-SubCell"/>
</dbReference>
<keyword evidence="7" id="KW-0804">Transcription</keyword>
<accession>A0A4W3K292</accession>
<dbReference type="GeneID" id="121849780"/>
<dbReference type="GO" id="GO:0005634">
    <property type="term" value="C:nucleus"/>
    <property type="evidence" value="ECO:0007669"/>
    <property type="project" value="UniProtKB-SubCell"/>
</dbReference>
<evidence type="ECO:0000259" key="10">
    <source>
        <dbReference type="PROSITE" id="PS51843"/>
    </source>
</evidence>
<evidence type="ECO:0000313" key="11">
    <source>
        <dbReference type="Ensembl" id="ENSCMIP00000045556.1"/>
    </source>
</evidence>
<dbReference type="GeneTree" id="ENSGT00390000015719"/>
<evidence type="ECO:0000313" key="12">
    <source>
        <dbReference type="Proteomes" id="UP000314986"/>
    </source>
</evidence>
<evidence type="ECO:0000256" key="4">
    <source>
        <dbReference type="ARBA" id="ARBA00022490"/>
    </source>
</evidence>
<evidence type="ECO:0000256" key="5">
    <source>
        <dbReference type="ARBA" id="ARBA00022491"/>
    </source>
</evidence>
<keyword evidence="8" id="KW-0675">Receptor</keyword>
<keyword evidence="5" id="KW-0678">Repressor</keyword>
<gene>
    <name evidence="11" type="primary">LOC121849780</name>
</gene>
<sequence length="261" mass="29127">MACVNMLLDKCHCASRYGRNAILYNILSQQAVVKPHSQFSHHSCTCQIKRTVCLKTPHITCPTVIEVLVKTVSFMQNLPSFHHLPKEDQLLLLGSCWAPLFLLGLAQEGVNFEVVEIPVQSLLKRLLLNGKELPGVVGAESTQPSIADVQRIKLCLNKFWDLDLTPKEFAYLKGAVLFSADLPGLQATLYVQSLQREAQRVLHEVLVPLQPKDTSRLAPILLTVSALRTISAGVVTELFFRPVIGSTEINQLLIQMFYTKQ</sequence>
<dbReference type="GO" id="GO:0007623">
    <property type="term" value="P:circadian rhythm"/>
    <property type="evidence" value="ECO:0007669"/>
    <property type="project" value="TreeGrafter"/>
</dbReference>
<reference evidence="11" key="5">
    <citation type="submission" date="2025-09" db="UniProtKB">
        <authorList>
            <consortium name="Ensembl"/>
        </authorList>
    </citation>
    <scope>IDENTIFICATION</scope>
</reference>
<evidence type="ECO:0000256" key="3">
    <source>
        <dbReference type="ARBA" id="ARBA00006647"/>
    </source>
</evidence>
<dbReference type="PRINTS" id="PR00398">
    <property type="entry name" value="STRDHORMONER"/>
</dbReference>
<dbReference type="SUPFAM" id="SSF48508">
    <property type="entry name" value="Nuclear receptor ligand-binding domain"/>
    <property type="match status" value="1"/>
</dbReference>
<organism evidence="11 12">
    <name type="scientific">Callorhinchus milii</name>
    <name type="common">Ghost shark</name>
    <dbReference type="NCBI Taxonomy" id="7868"/>
    <lineage>
        <taxon>Eukaryota</taxon>
        <taxon>Metazoa</taxon>
        <taxon>Chordata</taxon>
        <taxon>Craniata</taxon>
        <taxon>Vertebrata</taxon>
        <taxon>Chondrichthyes</taxon>
        <taxon>Holocephali</taxon>
        <taxon>Chimaeriformes</taxon>
        <taxon>Callorhinchidae</taxon>
        <taxon>Callorhinchus</taxon>
    </lineage>
</organism>